<proteinExistence type="predicted"/>
<feature type="region of interest" description="Disordered" evidence="1">
    <location>
        <begin position="307"/>
        <end position="329"/>
    </location>
</feature>
<reference evidence="2" key="1">
    <citation type="submission" date="2021-09" db="EMBL/GenBank/DDBJ databases">
        <authorList>
            <consortium name="AG Swart"/>
            <person name="Singh M."/>
            <person name="Singh A."/>
            <person name="Seah K."/>
            <person name="Emmerich C."/>
        </authorList>
    </citation>
    <scope>NUCLEOTIDE SEQUENCE</scope>
    <source>
        <strain evidence="2">ATCC30299</strain>
    </source>
</reference>
<gene>
    <name evidence="2" type="ORF">BSTOLATCC_MIC3751</name>
</gene>
<feature type="compositionally biased region" description="Basic and acidic residues" evidence="1">
    <location>
        <begin position="319"/>
        <end position="329"/>
    </location>
</feature>
<dbReference type="AlphaFoldDB" id="A0AAU9IBA3"/>
<dbReference type="Proteomes" id="UP001162131">
    <property type="component" value="Unassembled WGS sequence"/>
</dbReference>
<keyword evidence="3" id="KW-1185">Reference proteome</keyword>
<dbReference type="EMBL" id="CAJZBQ010000004">
    <property type="protein sequence ID" value="CAG9311462.1"/>
    <property type="molecule type" value="Genomic_DNA"/>
</dbReference>
<accession>A0AAU9IBA3</accession>
<name>A0AAU9IBA3_9CILI</name>
<evidence type="ECO:0000313" key="3">
    <source>
        <dbReference type="Proteomes" id="UP001162131"/>
    </source>
</evidence>
<feature type="compositionally biased region" description="Polar residues" evidence="1">
    <location>
        <begin position="307"/>
        <end position="316"/>
    </location>
</feature>
<feature type="region of interest" description="Disordered" evidence="1">
    <location>
        <begin position="1"/>
        <end position="22"/>
    </location>
</feature>
<evidence type="ECO:0000313" key="2">
    <source>
        <dbReference type="EMBL" id="CAG9311462.1"/>
    </source>
</evidence>
<evidence type="ECO:0000256" key="1">
    <source>
        <dbReference type="SAM" id="MobiDB-lite"/>
    </source>
</evidence>
<protein>
    <submittedName>
        <fullName evidence="2">Uncharacterized protein</fullName>
    </submittedName>
</protein>
<sequence length="391" mass="45234">MKNPQNSSKKPSKIKNIKKSPSPDILHVPIPIKPSTYYSSKQDELNMQQILDYNTYKLLRAEFKLSHQGTILLRRCATNPNVPNELRRLPLLVLLTETAEEMMLNDLEIVVWDIYLKRFVWIETFIPFKAMLYITALAVKTYMNQSVQPFKAYLSAKFSNFYGVYNLWVEKTGNLLTIFPQELNNAFKALYKPVNSQNDEELIDYNYYVDDILEIAPPVVHKANNIPVKETFIITEPIREIPIINEQIAQIEVHKDHSHHEKIKEEIIEPSQEPFGIVLGKKDSIFCYPETPTLATSWSYMSNGSKSGQETSWFDNSDSDGKNQAAEKHEINDEEIPTFHSQQSLFSAFWNSQNIGKNQAIEKNEINDEELPEFTNQQSLFSSFWNAQPTE</sequence>
<organism evidence="2 3">
    <name type="scientific">Blepharisma stoltei</name>
    <dbReference type="NCBI Taxonomy" id="1481888"/>
    <lineage>
        <taxon>Eukaryota</taxon>
        <taxon>Sar</taxon>
        <taxon>Alveolata</taxon>
        <taxon>Ciliophora</taxon>
        <taxon>Postciliodesmatophora</taxon>
        <taxon>Heterotrichea</taxon>
        <taxon>Heterotrichida</taxon>
        <taxon>Blepharismidae</taxon>
        <taxon>Blepharisma</taxon>
    </lineage>
</organism>
<comment type="caution">
    <text evidence="2">The sequence shown here is derived from an EMBL/GenBank/DDBJ whole genome shotgun (WGS) entry which is preliminary data.</text>
</comment>